<dbReference type="Gene3D" id="3.30.450.40">
    <property type="match status" value="2"/>
</dbReference>
<dbReference type="InterPro" id="IPR041522">
    <property type="entry name" value="CdaR_GGDEF"/>
</dbReference>
<dbReference type="Gene3D" id="1.10.10.2840">
    <property type="entry name" value="PucR C-terminal helix-turn-helix domain"/>
    <property type="match status" value="1"/>
</dbReference>
<organism evidence="3 4">
    <name type="scientific">Halalkalibacter krulwichiae</name>
    <dbReference type="NCBI Taxonomy" id="199441"/>
    <lineage>
        <taxon>Bacteria</taxon>
        <taxon>Bacillati</taxon>
        <taxon>Bacillota</taxon>
        <taxon>Bacilli</taxon>
        <taxon>Bacillales</taxon>
        <taxon>Bacillaceae</taxon>
        <taxon>Halalkalibacter</taxon>
    </lineage>
</organism>
<dbReference type="InterPro" id="IPR042070">
    <property type="entry name" value="PucR_C-HTH_sf"/>
</dbReference>
<dbReference type="SMART" id="SM00065">
    <property type="entry name" value="GAF"/>
    <property type="match status" value="1"/>
</dbReference>
<protein>
    <submittedName>
        <fullName evidence="3">Purine catabolism regulatory protein</fullName>
    </submittedName>
</protein>
<feature type="domain" description="GAF" evidence="2">
    <location>
        <begin position="191"/>
        <end position="316"/>
    </location>
</feature>
<dbReference type="Pfam" id="PF01590">
    <property type="entry name" value="GAF"/>
    <property type="match status" value="1"/>
</dbReference>
<dbReference type="PANTHER" id="PTHR33744:SF1">
    <property type="entry name" value="DNA-BINDING TRANSCRIPTIONAL ACTIVATOR ADER"/>
    <property type="match status" value="1"/>
</dbReference>
<dbReference type="Proteomes" id="UP000193006">
    <property type="component" value="Chromosome"/>
</dbReference>
<proteinExistence type="inferred from homology"/>
<keyword evidence="4" id="KW-1185">Reference proteome</keyword>
<dbReference type="STRING" id="199441.BkAM31D_02870"/>
<dbReference type="InterPro" id="IPR003018">
    <property type="entry name" value="GAF"/>
</dbReference>
<gene>
    <name evidence="3" type="primary">pucR_2</name>
    <name evidence="3" type="ORF">BkAM31D_02870</name>
</gene>
<dbReference type="InterPro" id="IPR029016">
    <property type="entry name" value="GAF-like_dom_sf"/>
</dbReference>
<dbReference type="SUPFAM" id="SSF55781">
    <property type="entry name" value="GAF domain-like"/>
    <property type="match status" value="2"/>
</dbReference>
<reference evidence="3 4" key="1">
    <citation type="submission" date="2017-04" db="EMBL/GenBank/DDBJ databases">
        <title>Bacillus krulwichiae AM31D Genome sequencing and assembly.</title>
        <authorList>
            <person name="Krulwich T.A."/>
            <person name="Anastor L."/>
            <person name="Ehrlich R."/>
            <person name="Ehrlich G.D."/>
            <person name="Janto B."/>
        </authorList>
    </citation>
    <scope>NUCLEOTIDE SEQUENCE [LARGE SCALE GENOMIC DNA]</scope>
    <source>
        <strain evidence="3 4">AM31D</strain>
    </source>
</reference>
<evidence type="ECO:0000259" key="2">
    <source>
        <dbReference type="SMART" id="SM00065"/>
    </source>
</evidence>
<dbReference type="InterPro" id="IPR051448">
    <property type="entry name" value="CdaR-like_regulators"/>
</dbReference>
<dbReference type="KEGG" id="bkw:BkAM31D_02870"/>
<dbReference type="InterPro" id="IPR025736">
    <property type="entry name" value="PucR_C-HTH_dom"/>
</dbReference>
<evidence type="ECO:0000313" key="3">
    <source>
        <dbReference type="EMBL" id="ARK28880.1"/>
    </source>
</evidence>
<dbReference type="PANTHER" id="PTHR33744">
    <property type="entry name" value="CARBOHYDRATE DIACID REGULATOR"/>
    <property type="match status" value="1"/>
</dbReference>
<dbReference type="Pfam" id="PF17853">
    <property type="entry name" value="GGDEF_2"/>
    <property type="match status" value="1"/>
</dbReference>
<comment type="similarity">
    <text evidence="1">Belongs to the CdaR family.</text>
</comment>
<dbReference type="EMBL" id="CP020814">
    <property type="protein sequence ID" value="ARK28880.1"/>
    <property type="molecule type" value="Genomic_DNA"/>
</dbReference>
<dbReference type="Pfam" id="PF13556">
    <property type="entry name" value="HTH_30"/>
    <property type="match status" value="1"/>
</dbReference>
<dbReference type="RefSeq" id="WP_066158025.1">
    <property type="nucleotide sequence ID" value="NZ_CP020814.1"/>
</dbReference>
<dbReference type="AlphaFoldDB" id="A0A1X9M8G0"/>
<evidence type="ECO:0000313" key="4">
    <source>
        <dbReference type="Proteomes" id="UP000193006"/>
    </source>
</evidence>
<name>A0A1X9M8G0_9BACI</name>
<sequence>MGQDMKQEKLKQKINSHLRNVTRQLIKFDTLQETLNYLLESFYQEFTCDLVGVILKEGDQLFPKVWIGDGFTIEETLKLSLKDCSTNLLEDAFWWPNDRQENSDCSFKKAMEKEELSTWFTVPLHHKNNQFGFCIIGFRDFVPLVIEAEKIFAEFGHDVAVAMDLAKEKERQKRKIKGLEWMSENIFPGSSIEELIEKIVERAGKGTKAKGASVHLFDEVHNCFTFHPPVYGSCALAERISVQTNLPIDYYFPSVETSGNSELTIPLVVNLKTIGILYVCKDRHEAFSNDDLEFLNFVSAFISMQIENARLYRAELDRKQRLERLMEHHQEILQKTVQGQNLHEITKTISSMLESSLILYDRFLHPLSSYFKEDEDHLYNKTVEMVRKHKLDVTKLKAFEYWYDEGEEDQCGVWPIVGGRDILGYLAICLPKKEVDRVLKITLDHALNVYAMEFIKQKQMLDAKEQVKESFINQLFAEKIHDQEKIIQYATLINWNVLESHQIATFSIEIENQEEMNLFALESYKAWIWNQVKEKLSSYNPSMVFTRKDDEFILIERYHRSIDQANYWKGLYQLIVNILKKEKMKATIYLGIGGKTETLEDYYYCYVQSVKAKNVVTHRFSQGGHLFYDNLGSYTILNNTSDPLAAKLFVKQNLGPLLIYSENHNIDLFETLKVFLHNNGNLREASNQLFIHRSTLEYRLERVGEILGVNLHDAEMRFELMMAYKLYSLFNFSPSQLV</sequence>
<evidence type="ECO:0000256" key="1">
    <source>
        <dbReference type="ARBA" id="ARBA00006754"/>
    </source>
</evidence>
<accession>A0A1X9M8G0</accession>